<name>A0AAD7A5F4_9AGAR</name>
<evidence type="ECO:0000256" key="1">
    <source>
        <dbReference type="SAM" id="MobiDB-lite"/>
    </source>
</evidence>
<sequence length="81" mass="8380">MSSPATTSRTSSDSQIPAYPPTAHTHTTTSSRVVSEQPPPAPTMTTARGTVTNGEAERLRGGCIPCPDGGCCYIIPIPCCC</sequence>
<proteinExistence type="predicted"/>
<dbReference type="EMBL" id="JARIHO010000015">
    <property type="protein sequence ID" value="KAJ7349806.1"/>
    <property type="molecule type" value="Genomic_DNA"/>
</dbReference>
<protein>
    <submittedName>
        <fullName evidence="2">Uncharacterized protein</fullName>
    </submittedName>
</protein>
<evidence type="ECO:0000313" key="2">
    <source>
        <dbReference type="EMBL" id="KAJ7349806.1"/>
    </source>
</evidence>
<evidence type="ECO:0000313" key="3">
    <source>
        <dbReference type="Proteomes" id="UP001218218"/>
    </source>
</evidence>
<accession>A0AAD7A5F4</accession>
<reference evidence="2" key="1">
    <citation type="submission" date="2023-03" db="EMBL/GenBank/DDBJ databases">
        <title>Massive genome expansion in bonnet fungi (Mycena s.s.) driven by repeated elements and novel gene families across ecological guilds.</title>
        <authorList>
            <consortium name="Lawrence Berkeley National Laboratory"/>
            <person name="Harder C.B."/>
            <person name="Miyauchi S."/>
            <person name="Viragh M."/>
            <person name="Kuo A."/>
            <person name="Thoen E."/>
            <person name="Andreopoulos B."/>
            <person name="Lu D."/>
            <person name="Skrede I."/>
            <person name="Drula E."/>
            <person name="Henrissat B."/>
            <person name="Morin E."/>
            <person name="Kohler A."/>
            <person name="Barry K."/>
            <person name="LaButti K."/>
            <person name="Morin E."/>
            <person name="Salamov A."/>
            <person name="Lipzen A."/>
            <person name="Mereny Z."/>
            <person name="Hegedus B."/>
            <person name="Baldrian P."/>
            <person name="Stursova M."/>
            <person name="Weitz H."/>
            <person name="Taylor A."/>
            <person name="Grigoriev I.V."/>
            <person name="Nagy L.G."/>
            <person name="Martin F."/>
            <person name="Kauserud H."/>
        </authorList>
    </citation>
    <scope>NUCLEOTIDE SEQUENCE</scope>
    <source>
        <strain evidence="2">CBHHK002</strain>
    </source>
</reference>
<organism evidence="2 3">
    <name type="scientific">Mycena albidolilacea</name>
    <dbReference type="NCBI Taxonomy" id="1033008"/>
    <lineage>
        <taxon>Eukaryota</taxon>
        <taxon>Fungi</taxon>
        <taxon>Dikarya</taxon>
        <taxon>Basidiomycota</taxon>
        <taxon>Agaricomycotina</taxon>
        <taxon>Agaricomycetes</taxon>
        <taxon>Agaricomycetidae</taxon>
        <taxon>Agaricales</taxon>
        <taxon>Marasmiineae</taxon>
        <taxon>Mycenaceae</taxon>
        <taxon>Mycena</taxon>
    </lineage>
</organism>
<dbReference type="AlphaFoldDB" id="A0AAD7A5F4"/>
<keyword evidence="3" id="KW-1185">Reference proteome</keyword>
<feature type="region of interest" description="Disordered" evidence="1">
    <location>
        <begin position="1"/>
        <end position="53"/>
    </location>
</feature>
<dbReference type="Proteomes" id="UP001218218">
    <property type="component" value="Unassembled WGS sequence"/>
</dbReference>
<feature type="compositionally biased region" description="Polar residues" evidence="1">
    <location>
        <begin position="43"/>
        <end position="53"/>
    </location>
</feature>
<feature type="compositionally biased region" description="Polar residues" evidence="1">
    <location>
        <begin position="1"/>
        <end position="15"/>
    </location>
</feature>
<gene>
    <name evidence="2" type="ORF">DFH08DRAFT_1079129</name>
</gene>
<comment type="caution">
    <text evidence="2">The sequence shown here is derived from an EMBL/GenBank/DDBJ whole genome shotgun (WGS) entry which is preliminary data.</text>
</comment>